<dbReference type="PRINTS" id="PR00111">
    <property type="entry name" value="ABHYDROLASE"/>
</dbReference>
<dbReference type="EMBL" id="CP123584">
    <property type="protein sequence ID" value="WZK90168.1"/>
    <property type="molecule type" value="Genomic_DNA"/>
</dbReference>
<evidence type="ECO:0000259" key="1">
    <source>
        <dbReference type="Pfam" id="PF12697"/>
    </source>
</evidence>
<evidence type="ECO:0000313" key="3">
    <source>
        <dbReference type="Proteomes" id="UP001623232"/>
    </source>
</evidence>
<dbReference type="InterPro" id="IPR029058">
    <property type="entry name" value="AB_hydrolase_fold"/>
</dbReference>
<gene>
    <name evidence="2" type="ORF">QEZ52_06365</name>
</gene>
<dbReference type="SUPFAM" id="SSF53474">
    <property type="entry name" value="alpha/beta-Hydrolases"/>
    <property type="match status" value="1"/>
</dbReference>
<accession>A0ABZ2XW92</accession>
<dbReference type="RefSeq" id="WP_406648708.1">
    <property type="nucleotide sequence ID" value="NZ_CP123584.1"/>
</dbReference>
<keyword evidence="2" id="KW-0378">Hydrolase</keyword>
<dbReference type="GO" id="GO:0016787">
    <property type="term" value="F:hydrolase activity"/>
    <property type="evidence" value="ECO:0007669"/>
    <property type="project" value="UniProtKB-KW"/>
</dbReference>
<dbReference type="Gene3D" id="3.40.50.1820">
    <property type="entry name" value="alpha/beta hydrolase"/>
    <property type="match status" value="1"/>
</dbReference>
<proteinExistence type="predicted"/>
<dbReference type="PANTHER" id="PTHR43798">
    <property type="entry name" value="MONOACYLGLYCEROL LIPASE"/>
    <property type="match status" value="1"/>
</dbReference>
<name>A0ABZ2XW92_9RHOB</name>
<evidence type="ECO:0000313" key="2">
    <source>
        <dbReference type="EMBL" id="WZK90168.1"/>
    </source>
</evidence>
<organism evidence="2 3">
    <name type="scientific">Aliisedimentitalea scapharcae</name>
    <dbReference type="NCBI Taxonomy" id="1524259"/>
    <lineage>
        <taxon>Bacteria</taxon>
        <taxon>Pseudomonadati</taxon>
        <taxon>Pseudomonadota</taxon>
        <taxon>Alphaproteobacteria</taxon>
        <taxon>Rhodobacterales</taxon>
        <taxon>Roseobacteraceae</taxon>
        <taxon>Aliisedimentitalea</taxon>
    </lineage>
</organism>
<keyword evidence="3" id="KW-1185">Reference proteome</keyword>
<sequence length="236" mass="26437">MIEPLVLVPGMMCDARIFAHQILHLSRDRAVMVAPITQGETIDDIAMSLLGQLPERFALCGLSMGGIVAMELLRRLPERITRLCLMGTSPLAETPSEAAAREPMLVRVQAGQLADVMRETMRPEFLAPGPQRMEVLNRFWQMGEELGSDLYLRQSRALQRRKDQQATLRKSRVPTLILCGNHDAMVPVRRHEFMSELMPNARLHVLENAGHLPVVETPETVTQVLGQWLSMPTGTV</sequence>
<dbReference type="InterPro" id="IPR050266">
    <property type="entry name" value="AB_hydrolase_sf"/>
</dbReference>
<reference evidence="2 3" key="1">
    <citation type="submission" date="2023-04" db="EMBL/GenBank/DDBJ databases">
        <title>Complete genome sequence of Alisedimentitalea scapharcae.</title>
        <authorList>
            <person name="Rong J.-C."/>
            <person name="Yi M.-L."/>
            <person name="Zhao Q."/>
        </authorList>
    </citation>
    <scope>NUCLEOTIDE SEQUENCE [LARGE SCALE GENOMIC DNA]</scope>
    <source>
        <strain evidence="2 3">KCTC 42119</strain>
    </source>
</reference>
<feature type="domain" description="AB hydrolase-1" evidence="1">
    <location>
        <begin position="5"/>
        <end position="222"/>
    </location>
</feature>
<dbReference type="InterPro" id="IPR000073">
    <property type="entry name" value="AB_hydrolase_1"/>
</dbReference>
<dbReference type="Proteomes" id="UP001623232">
    <property type="component" value="Chromosome"/>
</dbReference>
<protein>
    <submittedName>
        <fullName evidence="2">Alpha/beta fold hydrolase</fullName>
    </submittedName>
</protein>
<dbReference type="Pfam" id="PF12697">
    <property type="entry name" value="Abhydrolase_6"/>
    <property type="match status" value="1"/>
</dbReference>
<dbReference type="PANTHER" id="PTHR43798:SF33">
    <property type="entry name" value="HYDROLASE, PUTATIVE (AFU_ORTHOLOGUE AFUA_2G14860)-RELATED"/>
    <property type="match status" value="1"/>
</dbReference>